<evidence type="ECO:0000256" key="9">
    <source>
        <dbReference type="ARBA" id="ARBA00022840"/>
    </source>
</evidence>
<dbReference type="OrthoDB" id="9786919at2"/>
<dbReference type="Gene3D" id="3.30.565.10">
    <property type="entry name" value="Histidine kinase-like ATPase, C-terminal domain"/>
    <property type="match status" value="1"/>
</dbReference>
<feature type="transmembrane region" description="Helical" evidence="13">
    <location>
        <begin position="33"/>
        <end position="56"/>
    </location>
</feature>
<dbReference type="GO" id="GO:0000155">
    <property type="term" value="F:phosphorelay sensor kinase activity"/>
    <property type="evidence" value="ECO:0007669"/>
    <property type="project" value="InterPro"/>
</dbReference>
<evidence type="ECO:0000256" key="12">
    <source>
        <dbReference type="SAM" id="Coils"/>
    </source>
</evidence>
<dbReference type="CDD" id="cd00082">
    <property type="entry name" value="HisKA"/>
    <property type="match status" value="1"/>
</dbReference>
<dbReference type="SUPFAM" id="SSF55874">
    <property type="entry name" value="ATPase domain of HSP90 chaperone/DNA topoisomerase II/histidine kinase"/>
    <property type="match status" value="1"/>
</dbReference>
<dbReference type="InterPro" id="IPR050736">
    <property type="entry name" value="Sensor_HK_Regulatory"/>
</dbReference>
<feature type="domain" description="HAMP" evidence="15">
    <location>
        <begin position="213"/>
        <end position="265"/>
    </location>
</feature>
<dbReference type="RefSeq" id="WP_094155743.1">
    <property type="nucleotide sequence ID" value="NZ_CP020028.1"/>
</dbReference>
<keyword evidence="13" id="KW-1133">Transmembrane helix</keyword>
<evidence type="ECO:0000259" key="14">
    <source>
        <dbReference type="PROSITE" id="PS50109"/>
    </source>
</evidence>
<dbReference type="Pfam" id="PF00512">
    <property type="entry name" value="HisKA"/>
    <property type="match status" value="1"/>
</dbReference>
<dbReference type="SUPFAM" id="SSF47384">
    <property type="entry name" value="Homodimeric domain of signal transducing histidine kinase"/>
    <property type="match status" value="1"/>
</dbReference>
<proteinExistence type="predicted"/>
<evidence type="ECO:0000259" key="15">
    <source>
        <dbReference type="PROSITE" id="PS50885"/>
    </source>
</evidence>
<evidence type="ECO:0000313" key="17">
    <source>
        <dbReference type="Proteomes" id="UP000214666"/>
    </source>
</evidence>
<evidence type="ECO:0000256" key="13">
    <source>
        <dbReference type="SAM" id="Phobius"/>
    </source>
</evidence>
<dbReference type="EC" id="2.7.13.3" evidence="3"/>
<dbReference type="InterPro" id="IPR005467">
    <property type="entry name" value="His_kinase_dom"/>
</dbReference>
<dbReference type="FunFam" id="1.10.287.130:FF:000001">
    <property type="entry name" value="Two-component sensor histidine kinase"/>
    <property type="match status" value="1"/>
</dbReference>
<dbReference type="InterPro" id="IPR003594">
    <property type="entry name" value="HATPase_dom"/>
</dbReference>
<evidence type="ECO:0000256" key="1">
    <source>
        <dbReference type="ARBA" id="ARBA00000085"/>
    </source>
</evidence>
<dbReference type="Pfam" id="PF02518">
    <property type="entry name" value="HATPase_c"/>
    <property type="match status" value="1"/>
</dbReference>
<dbReference type="STRING" id="172713.GCA_001705305_00054"/>
<feature type="transmembrane region" description="Helical" evidence="13">
    <location>
        <begin position="192"/>
        <end position="212"/>
    </location>
</feature>
<dbReference type="InterPro" id="IPR036097">
    <property type="entry name" value="HisK_dim/P_sf"/>
</dbReference>
<keyword evidence="9" id="KW-0067">ATP-binding</keyword>
<keyword evidence="12" id="KW-0175">Coiled coil</keyword>
<dbReference type="SMART" id="SM00387">
    <property type="entry name" value="HATPase_c"/>
    <property type="match status" value="1"/>
</dbReference>
<evidence type="ECO:0000256" key="7">
    <source>
        <dbReference type="ARBA" id="ARBA00022741"/>
    </source>
</evidence>
<keyword evidence="11 13" id="KW-0472">Membrane</keyword>
<keyword evidence="4" id="KW-1003">Cell membrane</keyword>
<evidence type="ECO:0000256" key="5">
    <source>
        <dbReference type="ARBA" id="ARBA00022553"/>
    </source>
</evidence>
<dbReference type="GO" id="GO:0005886">
    <property type="term" value="C:plasma membrane"/>
    <property type="evidence" value="ECO:0007669"/>
    <property type="project" value="UniProtKB-SubCell"/>
</dbReference>
<reference evidence="16 17" key="1">
    <citation type="submission" date="2017-03" db="EMBL/GenBank/DDBJ databases">
        <title>Complete genome sequence of Paenibacillus Kribbensis producing bioflocculants.</title>
        <authorList>
            <person name="Lee H.-G."/>
            <person name="Oh H.-M."/>
        </authorList>
    </citation>
    <scope>NUCLEOTIDE SEQUENCE [LARGE SCALE GENOMIC DNA]</scope>
    <source>
        <strain evidence="16 17">AM49</strain>
    </source>
</reference>
<evidence type="ECO:0000256" key="4">
    <source>
        <dbReference type="ARBA" id="ARBA00022475"/>
    </source>
</evidence>
<dbReference type="InterPro" id="IPR003661">
    <property type="entry name" value="HisK_dim/P_dom"/>
</dbReference>
<dbReference type="PANTHER" id="PTHR43711:SF28">
    <property type="entry name" value="SENSOR HISTIDINE KINASE YXDK"/>
    <property type="match status" value="1"/>
</dbReference>
<dbReference type="Proteomes" id="UP000214666">
    <property type="component" value="Chromosome"/>
</dbReference>
<evidence type="ECO:0000313" key="16">
    <source>
        <dbReference type="EMBL" id="ASR48346.1"/>
    </source>
</evidence>
<dbReference type="Gene3D" id="1.10.287.130">
    <property type="match status" value="1"/>
</dbReference>
<keyword evidence="5" id="KW-0597">Phosphoprotein</keyword>
<dbReference type="SMART" id="SM00388">
    <property type="entry name" value="HisKA"/>
    <property type="match status" value="1"/>
</dbReference>
<evidence type="ECO:0000256" key="2">
    <source>
        <dbReference type="ARBA" id="ARBA00004651"/>
    </source>
</evidence>
<keyword evidence="17" id="KW-1185">Reference proteome</keyword>
<dbReference type="GO" id="GO:0005524">
    <property type="term" value="F:ATP binding"/>
    <property type="evidence" value="ECO:0007669"/>
    <property type="project" value="UniProtKB-KW"/>
</dbReference>
<feature type="coiled-coil region" evidence="12">
    <location>
        <begin position="264"/>
        <end position="294"/>
    </location>
</feature>
<evidence type="ECO:0000256" key="11">
    <source>
        <dbReference type="ARBA" id="ARBA00023136"/>
    </source>
</evidence>
<dbReference type="InterPro" id="IPR004358">
    <property type="entry name" value="Sig_transdc_His_kin-like_C"/>
</dbReference>
<keyword evidence="6" id="KW-0808">Transferase</keyword>
<dbReference type="InterPro" id="IPR003660">
    <property type="entry name" value="HAMP_dom"/>
</dbReference>
<accession>A0A222WQC2</accession>
<feature type="domain" description="Histidine kinase" evidence="14">
    <location>
        <begin position="294"/>
        <end position="519"/>
    </location>
</feature>
<dbReference type="KEGG" id="pkb:B4V02_17400"/>
<dbReference type="EMBL" id="CP020028">
    <property type="protein sequence ID" value="ASR48346.1"/>
    <property type="molecule type" value="Genomic_DNA"/>
</dbReference>
<comment type="subcellular location">
    <subcellularLocation>
        <location evidence="2">Cell membrane</location>
        <topology evidence="2">Multi-pass membrane protein</topology>
    </subcellularLocation>
</comment>
<evidence type="ECO:0000256" key="8">
    <source>
        <dbReference type="ARBA" id="ARBA00022777"/>
    </source>
</evidence>
<dbReference type="PRINTS" id="PR00344">
    <property type="entry name" value="BCTRLSENSOR"/>
</dbReference>
<dbReference type="PROSITE" id="PS50885">
    <property type="entry name" value="HAMP"/>
    <property type="match status" value="1"/>
</dbReference>
<evidence type="ECO:0000256" key="10">
    <source>
        <dbReference type="ARBA" id="ARBA00023012"/>
    </source>
</evidence>
<dbReference type="Gene3D" id="6.10.340.10">
    <property type="match status" value="1"/>
</dbReference>
<protein>
    <recommendedName>
        <fullName evidence="3">histidine kinase</fullName>
        <ecNumber evidence="3">2.7.13.3</ecNumber>
    </recommendedName>
</protein>
<dbReference type="InterPro" id="IPR036890">
    <property type="entry name" value="HATPase_C_sf"/>
</dbReference>
<dbReference type="PROSITE" id="PS50109">
    <property type="entry name" value="HIS_KIN"/>
    <property type="match status" value="1"/>
</dbReference>
<keyword evidence="13" id="KW-0812">Transmembrane</keyword>
<gene>
    <name evidence="16" type="ORF">B4V02_17400</name>
</gene>
<dbReference type="AlphaFoldDB" id="A0A222WQC2"/>
<keyword evidence="8 16" id="KW-0418">Kinase</keyword>
<sequence>MNEHISNQRGSLFSTDGQKRNRKRTGLSLRWKFPLVLAALLLFTVGVLSWLVLTGIRTSQIEQMERGLKRQAEIVEMRVKQSYLLGVSPSSEAFMKKQAPQLAVELGVSSNMRVILYDRKGHEVGNSLPLAYRTDVSQALSYALQGKIAYITEGSTIIYLAPLQGPEGLLGVVQLHTSIEAQQQFYQAIARLFLWTGGAVLVLSFILGLGYVSRQTRDIGRLTRASEQISAGHYPKARLLRRQDELGRLDEGMLQMSHVIRESITALENEKLRLEEAVQRLRELEQQQKSFIGNISHELKTPLTSIQAYADLLDMYGDDPELVREARESIHKEAKRLYELVEDSLRLSVLDKYDFELHAEEVDLRSLLEDAGSRIRGKAAKRGLHFSIDAVPAKVWGDPKHLMHIVLNLLDNAVKYNRNGGWMTLSSRVERDTVIVYVRNSGPWIPREKWEMIFEPFATLSHDRSRQDSGTGLGLPLARRLAERMGGELHLTASGDGVIENANENGQGNEFSLKLPLLVFDSSLSTD</sequence>
<dbReference type="CDD" id="cd06225">
    <property type="entry name" value="HAMP"/>
    <property type="match status" value="1"/>
</dbReference>
<keyword evidence="10" id="KW-0902">Two-component regulatory system</keyword>
<organism evidence="16 17">
    <name type="scientific">Paenibacillus kribbensis</name>
    <dbReference type="NCBI Taxonomy" id="172713"/>
    <lineage>
        <taxon>Bacteria</taxon>
        <taxon>Bacillati</taxon>
        <taxon>Bacillota</taxon>
        <taxon>Bacilli</taxon>
        <taxon>Bacillales</taxon>
        <taxon>Paenibacillaceae</taxon>
        <taxon>Paenibacillus</taxon>
    </lineage>
</organism>
<evidence type="ECO:0000256" key="3">
    <source>
        <dbReference type="ARBA" id="ARBA00012438"/>
    </source>
</evidence>
<evidence type="ECO:0000256" key="6">
    <source>
        <dbReference type="ARBA" id="ARBA00022679"/>
    </source>
</evidence>
<dbReference type="PANTHER" id="PTHR43711">
    <property type="entry name" value="TWO-COMPONENT HISTIDINE KINASE"/>
    <property type="match status" value="1"/>
</dbReference>
<comment type="catalytic activity">
    <reaction evidence="1">
        <text>ATP + protein L-histidine = ADP + protein N-phospho-L-histidine.</text>
        <dbReference type="EC" id="2.7.13.3"/>
    </reaction>
</comment>
<dbReference type="CDD" id="cd00075">
    <property type="entry name" value="HATPase"/>
    <property type="match status" value="1"/>
</dbReference>
<keyword evidence="7" id="KW-0547">Nucleotide-binding</keyword>
<name>A0A222WQC2_9BACL</name>